<keyword evidence="3" id="KW-0812">Transmembrane</keyword>
<feature type="compositionally biased region" description="Polar residues" evidence="2">
    <location>
        <begin position="156"/>
        <end position="170"/>
    </location>
</feature>
<dbReference type="GO" id="GO:0008146">
    <property type="term" value="F:sulfotransferase activity"/>
    <property type="evidence" value="ECO:0007669"/>
    <property type="project" value="InterPro"/>
</dbReference>
<evidence type="ECO:0000256" key="1">
    <source>
        <dbReference type="ARBA" id="ARBA00010236"/>
    </source>
</evidence>
<dbReference type="InterPro" id="IPR000863">
    <property type="entry name" value="Sulfotransferase_dom"/>
</dbReference>
<evidence type="ECO:0000313" key="6">
    <source>
        <dbReference type="Proteomes" id="UP001445076"/>
    </source>
</evidence>
<dbReference type="InterPro" id="IPR027417">
    <property type="entry name" value="P-loop_NTPase"/>
</dbReference>
<evidence type="ECO:0000256" key="2">
    <source>
        <dbReference type="SAM" id="MobiDB-lite"/>
    </source>
</evidence>
<dbReference type="AlphaFoldDB" id="A0AAW0VRS9"/>
<organism evidence="5 6">
    <name type="scientific">Cherax quadricarinatus</name>
    <name type="common">Australian red claw crayfish</name>
    <dbReference type="NCBI Taxonomy" id="27406"/>
    <lineage>
        <taxon>Eukaryota</taxon>
        <taxon>Metazoa</taxon>
        <taxon>Ecdysozoa</taxon>
        <taxon>Arthropoda</taxon>
        <taxon>Crustacea</taxon>
        <taxon>Multicrustacea</taxon>
        <taxon>Malacostraca</taxon>
        <taxon>Eumalacostraca</taxon>
        <taxon>Eucarida</taxon>
        <taxon>Decapoda</taxon>
        <taxon>Pleocyemata</taxon>
        <taxon>Astacidea</taxon>
        <taxon>Parastacoidea</taxon>
        <taxon>Parastacidae</taxon>
        <taxon>Cherax</taxon>
    </lineage>
</organism>
<comment type="similarity">
    <text evidence="1">Belongs to the WSCD family.</text>
</comment>
<name>A0AAW0VRS9_CHEQU</name>
<accession>A0AAW0VRS9</accession>
<evidence type="ECO:0000259" key="4">
    <source>
        <dbReference type="Pfam" id="PF00685"/>
    </source>
</evidence>
<feature type="transmembrane region" description="Helical" evidence="3">
    <location>
        <begin position="97"/>
        <end position="115"/>
    </location>
</feature>
<dbReference type="Pfam" id="PF00685">
    <property type="entry name" value="Sulfotransfer_1"/>
    <property type="match status" value="1"/>
</dbReference>
<dbReference type="PANTHER" id="PTHR45964:SF5">
    <property type="entry name" value="WSCD FAMILY MEMBER CG9164"/>
    <property type="match status" value="1"/>
</dbReference>
<feature type="domain" description="Sulfotransferase" evidence="4">
    <location>
        <begin position="335"/>
        <end position="517"/>
    </location>
</feature>
<evidence type="ECO:0000313" key="5">
    <source>
        <dbReference type="EMBL" id="KAK8719315.1"/>
    </source>
</evidence>
<feature type="region of interest" description="Disordered" evidence="2">
    <location>
        <begin position="147"/>
        <end position="175"/>
    </location>
</feature>
<reference evidence="5 6" key="1">
    <citation type="journal article" date="2024" name="BMC Genomics">
        <title>Genome assembly of redclaw crayfish (Cherax quadricarinatus) provides insights into its immune adaptation and hypoxia tolerance.</title>
        <authorList>
            <person name="Liu Z."/>
            <person name="Zheng J."/>
            <person name="Li H."/>
            <person name="Fang K."/>
            <person name="Wang S."/>
            <person name="He J."/>
            <person name="Zhou D."/>
            <person name="Weng S."/>
            <person name="Chi M."/>
            <person name="Gu Z."/>
            <person name="He J."/>
            <person name="Li F."/>
            <person name="Wang M."/>
        </authorList>
    </citation>
    <scope>NUCLEOTIDE SEQUENCE [LARGE SCALE GENOMIC DNA]</scope>
    <source>
        <strain evidence="5">ZL_2023a</strain>
    </source>
</reference>
<dbReference type="PANTHER" id="PTHR45964">
    <property type="entry name" value="WSCD FAMILY MEMBER CG9164"/>
    <property type="match status" value="1"/>
</dbReference>
<evidence type="ECO:0000256" key="3">
    <source>
        <dbReference type="SAM" id="Phobius"/>
    </source>
</evidence>
<sequence length="588" mass="65615">VGRRSAGHGPLVSKHCGPVEPLVRTCGTLVNRCGVAGIPEGRVSGHCGPLNSHCGPAGPLNSRCGPVGPLVDMVCIPGPVHRTSCTRCCHLRRKQRILAVLSASTGLSLLLLVLHSSSTSYALQRVTPLENSKDLPEKSQYFLREVIETPKIPRNPTKQPNLKPSTSLSDTKSHKNSDFNSDYYVNVNRGYRNGFNGTHAVKQKGFSLKRVNGRYRIEEYKRKGRWEERQFSLLSTGRRIDHSTRINAGWSLGETYLGINPARSLGGAYLPPGEHEGHLEAPEGPLPSPRGHQPLLLLYDYSRPSYYPWRTTRDECSNYATRFLVGGGCPLIPLVSFPGSGNTWLRYLVQTLTGVFTGSVYHDEVLALSGFLGERDGYRQGTTLLQKTHSYPLLPEVLQDGIYKGEEFRFLLPKAPRKVVILVRSPWESLLALRHYHAAGHTGFASSSYFRGTNWRNFTVERAEMWVSLNTAWLSVPNTDVHVLHYEHLQHGLEQEAVRLMEFLGLPLDYGRIDCLVRYPEGRFRRPKYPKHLQGYRFPARAIQILQDGMDSINTILGRGGHPVLPVQLYGFTPLPLTSGDMPVSRGG</sequence>
<protein>
    <recommendedName>
        <fullName evidence="4">Sulfotransferase domain-containing protein</fullName>
    </recommendedName>
</protein>
<dbReference type="InterPro" id="IPR051589">
    <property type="entry name" value="Sialate-O-sulfotransferase"/>
</dbReference>
<keyword evidence="6" id="KW-1185">Reference proteome</keyword>
<keyword evidence="3" id="KW-1133">Transmembrane helix</keyword>
<gene>
    <name evidence="5" type="ORF">OTU49_014106</name>
</gene>
<proteinExistence type="inferred from homology"/>
<dbReference type="Proteomes" id="UP001445076">
    <property type="component" value="Unassembled WGS sequence"/>
</dbReference>
<dbReference type="SUPFAM" id="SSF52540">
    <property type="entry name" value="P-loop containing nucleoside triphosphate hydrolases"/>
    <property type="match status" value="1"/>
</dbReference>
<keyword evidence="3" id="KW-0472">Membrane</keyword>
<dbReference type="Gene3D" id="3.40.50.300">
    <property type="entry name" value="P-loop containing nucleotide triphosphate hydrolases"/>
    <property type="match status" value="1"/>
</dbReference>
<feature type="non-terminal residue" evidence="5">
    <location>
        <position position="1"/>
    </location>
</feature>
<comment type="caution">
    <text evidence="5">The sequence shown here is derived from an EMBL/GenBank/DDBJ whole genome shotgun (WGS) entry which is preliminary data.</text>
</comment>
<dbReference type="EMBL" id="JARKIK010002464">
    <property type="protein sequence ID" value="KAK8719315.1"/>
    <property type="molecule type" value="Genomic_DNA"/>
</dbReference>